<feature type="region of interest" description="Disordered" evidence="1">
    <location>
        <begin position="32"/>
        <end position="91"/>
    </location>
</feature>
<feature type="compositionally biased region" description="Basic residues" evidence="1">
    <location>
        <begin position="78"/>
        <end position="91"/>
    </location>
</feature>
<feature type="compositionally biased region" description="Polar residues" evidence="1">
    <location>
        <begin position="56"/>
        <end position="68"/>
    </location>
</feature>
<organism evidence="2 3">
    <name type="scientific">Platanthera zijinensis</name>
    <dbReference type="NCBI Taxonomy" id="2320716"/>
    <lineage>
        <taxon>Eukaryota</taxon>
        <taxon>Viridiplantae</taxon>
        <taxon>Streptophyta</taxon>
        <taxon>Embryophyta</taxon>
        <taxon>Tracheophyta</taxon>
        <taxon>Spermatophyta</taxon>
        <taxon>Magnoliopsida</taxon>
        <taxon>Liliopsida</taxon>
        <taxon>Asparagales</taxon>
        <taxon>Orchidaceae</taxon>
        <taxon>Orchidoideae</taxon>
        <taxon>Orchideae</taxon>
        <taxon>Orchidinae</taxon>
        <taxon>Platanthera</taxon>
    </lineage>
</organism>
<dbReference type="Pfam" id="PF07939">
    <property type="entry name" value="DUF1685"/>
    <property type="match status" value="1"/>
</dbReference>
<name>A0AAP0B0L1_9ASPA</name>
<keyword evidence="3" id="KW-1185">Reference proteome</keyword>
<dbReference type="PANTHER" id="PTHR31865">
    <property type="entry name" value="OSJNBA0071G03.3 PROTEIN"/>
    <property type="match status" value="1"/>
</dbReference>
<dbReference type="PANTHER" id="PTHR31865:SF1">
    <property type="entry name" value="INSERTASE, PUTATIVE (DUF1685)-RELATED"/>
    <property type="match status" value="1"/>
</dbReference>
<gene>
    <name evidence="2" type="ORF">KSP39_PZI020403</name>
</gene>
<dbReference type="InterPro" id="IPR012881">
    <property type="entry name" value="DUF1685"/>
</dbReference>
<sequence length="204" mass="22429">MTRTRLTTHQYLSKGDCHNNCSARLFPRRRQISMASSSPPAKQPPPLPQSSPPISNKKSLLKQRSWSPETDYEDSWQRRKSLSQDRRHRRALSVTDEDIDELRGFLDLGLVSPDGYPHDGGDCAKRMSDALPALDLYMAVRRSYRGSSAGGGSPTLDSASSSNVSPAESPLSVFAISSSESPEVRLASIKRWARLVALATRGSS</sequence>
<dbReference type="Proteomes" id="UP001418222">
    <property type="component" value="Unassembled WGS sequence"/>
</dbReference>
<evidence type="ECO:0000256" key="1">
    <source>
        <dbReference type="SAM" id="MobiDB-lite"/>
    </source>
</evidence>
<comment type="caution">
    <text evidence="2">The sequence shown here is derived from an EMBL/GenBank/DDBJ whole genome shotgun (WGS) entry which is preliminary data.</text>
</comment>
<dbReference type="AlphaFoldDB" id="A0AAP0B0L1"/>
<evidence type="ECO:0000313" key="3">
    <source>
        <dbReference type="Proteomes" id="UP001418222"/>
    </source>
</evidence>
<feature type="region of interest" description="Disordered" evidence="1">
    <location>
        <begin position="147"/>
        <end position="167"/>
    </location>
</feature>
<proteinExistence type="predicted"/>
<reference evidence="2 3" key="1">
    <citation type="journal article" date="2022" name="Nat. Plants">
        <title>Genomes of leafy and leafless Platanthera orchids illuminate the evolution of mycoheterotrophy.</title>
        <authorList>
            <person name="Li M.H."/>
            <person name="Liu K.W."/>
            <person name="Li Z."/>
            <person name="Lu H.C."/>
            <person name="Ye Q.L."/>
            <person name="Zhang D."/>
            <person name="Wang J.Y."/>
            <person name="Li Y.F."/>
            <person name="Zhong Z.M."/>
            <person name="Liu X."/>
            <person name="Yu X."/>
            <person name="Liu D.K."/>
            <person name="Tu X.D."/>
            <person name="Liu B."/>
            <person name="Hao Y."/>
            <person name="Liao X.Y."/>
            <person name="Jiang Y.T."/>
            <person name="Sun W.H."/>
            <person name="Chen J."/>
            <person name="Chen Y.Q."/>
            <person name="Ai Y."/>
            <person name="Zhai J.W."/>
            <person name="Wu S.S."/>
            <person name="Zhou Z."/>
            <person name="Hsiao Y.Y."/>
            <person name="Wu W.L."/>
            <person name="Chen Y.Y."/>
            <person name="Lin Y.F."/>
            <person name="Hsu J.L."/>
            <person name="Li C.Y."/>
            <person name="Wang Z.W."/>
            <person name="Zhao X."/>
            <person name="Zhong W.Y."/>
            <person name="Ma X.K."/>
            <person name="Ma L."/>
            <person name="Huang J."/>
            <person name="Chen G.Z."/>
            <person name="Huang M.Z."/>
            <person name="Huang L."/>
            <person name="Peng D.H."/>
            <person name="Luo Y.B."/>
            <person name="Zou S.Q."/>
            <person name="Chen S.P."/>
            <person name="Lan S."/>
            <person name="Tsai W.C."/>
            <person name="Van de Peer Y."/>
            <person name="Liu Z.J."/>
        </authorList>
    </citation>
    <scope>NUCLEOTIDE SEQUENCE [LARGE SCALE GENOMIC DNA]</scope>
    <source>
        <strain evidence="2">Lor287</strain>
    </source>
</reference>
<feature type="compositionally biased region" description="Low complexity" evidence="1">
    <location>
        <begin position="158"/>
        <end position="167"/>
    </location>
</feature>
<protein>
    <submittedName>
        <fullName evidence="2">Uncharacterized protein</fullName>
    </submittedName>
</protein>
<feature type="compositionally biased region" description="Pro residues" evidence="1">
    <location>
        <begin position="41"/>
        <end position="51"/>
    </location>
</feature>
<accession>A0AAP0B0L1</accession>
<evidence type="ECO:0000313" key="2">
    <source>
        <dbReference type="EMBL" id="KAK8921858.1"/>
    </source>
</evidence>
<dbReference type="EMBL" id="JBBWWQ010000018">
    <property type="protein sequence ID" value="KAK8921858.1"/>
    <property type="molecule type" value="Genomic_DNA"/>
</dbReference>